<comment type="caution">
    <text evidence="1">The sequence shown here is derived from an EMBL/GenBank/DDBJ whole genome shotgun (WGS) entry which is preliminary data.</text>
</comment>
<gene>
    <name evidence="1" type="ORF">J4415_02930</name>
</gene>
<reference evidence="1" key="1">
    <citation type="submission" date="2021-03" db="EMBL/GenBank/DDBJ databases">
        <authorList>
            <person name="Jaffe A."/>
        </authorList>
    </citation>
    <scope>NUCLEOTIDE SEQUENCE</scope>
    <source>
        <strain evidence="1">RIFCSPHIGHO2_01_FULL_AR10_44_11</strain>
    </source>
</reference>
<accession>A0A8T4KT76</accession>
<protein>
    <submittedName>
        <fullName evidence="1">Uncharacterized protein</fullName>
    </submittedName>
</protein>
<reference evidence="1" key="2">
    <citation type="submission" date="2021-05" db="EMBL/GenBank/DDBJ databases">
        <title>Protein family content uncovers lineage relationships and bacterial pathway maintenance mechanisms in DPANN archaea.</title>
        <authorList>
            <person name="Castelle C.J."/>
            <person name="Meheust R."/>
            <person name="Jaffe A.L."/>
            <person name="Seitz K."/>
            <person name="Gong X."/>
            <person name="Baker B.J."/>
            <person name="Banfield J.F."/>
        </authorList>
    </citation>
    <scope>NUCLEOTIDE SEQUENCE</scope>
    <source>
        <strain evidence="1">RIFCSPHIGHO2_01_FULL_AR10_44_11</strain>
    </source>
</reference>
<name>A0A8T4KT76_9ARCH</name>
<dbReference type="AlphaFoldDB" id="A0A8T4KT76"/>
<dbReference type="Proteomes" id="UP000677687">
    <property type="component" value="Unassembled WGS sequence"/>
</dbReference>
<proteinExistence type="predicted"/>
<sequence>MRKDELHSRAQLSLEYMLLLAAFFSALLVFMPVIAGLHANAVFASDVQNAQNFMNGLESASEKMLILGSGSQLALTARVLTLWQLNINGTKATLVLTSESAGKSKTFETELAVPLELDQKTFTSGFSMLLKNENGKITIAYPYFNCIQLIIKRKSRCGMDFPALSRRLPDSNPFISNVYFPRRVGKNKFKIHFHPIRIKIPFK</sequence>
<dbReference type="EMBL" id="JAGVWD010000042">
    <property type="protein sequence ID" value="MBS3057561.1"/>
    <property type="molecule type" value="Genomic_DNA"/>
</dbReference>
<evidence type="ECO:0000313" key="1">
    <source>
        <dbReference type="EMBL" id="MBS3057561.1"/>
    </source>
</evidence>
<evidence type="ECO:0000313" key="2">
    <source>
        <dbReference type="Proteomes" id="UP000677687"/>
    </source>
</evidence>
<organism evidence="1 2">
    <name type="scientific">Candidatus Iainarchaeum sp</name>
    <dbReference type="NCBI Taxonomy" id="3101447"/>
    <lineage>
        <taxon>Archaea</taxon>
        <taxon>Candidatus Iainarchaeota</taxon>
        <taxon>Candidatus Iainarchaeia</taxon>
        <taxon>Candidatus Iainarchaeales</taxon>
        <taxon>Candidatus Iainarchaeaceae</taxon>
        <taxon>Candidatus Iainarchaeum</taxon>
    </lineage>
</organism>